<dbReference type="PIRSF" id="PIRSF006487">
    <property type="entry name" value="GcvT"/>
    <property type="match status" value="1"/>
</dbReference>
<evidence type="ECO:0000256" key="5">
    <source>
        <dbReference type="ARBA" id="ARBA00031395"/>
    </source>
</evidence>
<keyword evidence="3" id="KW-0032">Aminotransferase</keyword>
<proteinExistence type="inferred from homology"/>
<dbReference type="GO" id="GO:0032259">
    <property type="term" value="P:methylation"/>
    <property type="evidence" value="ECO:0007669"/>
    <property type="project" value="UniProtKB-KW"/>
</dbReference>
<dbReference type="FunFam" id="3.30.70.1400:FF:000001">
    <property type="entry name" value="Aminomethyltransferase"/>
    <property type="match status" value="1"/>
</dbReference>
<evidence type="ECO:0000256" key="3">
    <source>
        <dbReference type="ARBA" id="ARBA00022576"/>
    </source>
</evidence>
<dbReference type="PANTHER" id="PTHR43757:SF2">
    <property type="entry name" value="AMINOMETHYLTRANSFERASE, MITOCHONDRIAL"/>
    <property type="match status" value="1"/>
</dbReference>
<keyword evidence="4 10" id="KW-0808">Transferase</keyword>
<evidence type="ECO:0000313" key="11">
    <source>
        <dbReference type="Proteomes" id="UP000593915"/>
    </source>
</evidence>
<dbReference type="Gene3D" id="3.30.1360.120">
    <property type="entry name" value="Probable tRNA modification gtpase trme, domain 1"/>
    <property type="match status" value="1"/>
</dbReference>
<dbReference type="GO" id="GO:0004047">
    <property type="term" value="F:aminomethyltransferase activity"/>
    <property type="evidence" value="ECO:0007669"/>
    <property type="project" value="UniProtKB-EC"/>
</dbReference>
<evidence type="ECO:0000313" key="10">
    <source>
        <dbReference type="EMBL" id="QOW62072.1"/>
    </source>
</evidence>
<dbReference type="Gene3D" id="2.40.30.110">
    <property type="entry name" value="Aminomethyltransferase beta-barrel domains"/>
    <property type="match status" value="1"/>
</dbReference>
<reference evidence="10 11" key="1">
    <citation type="submission" date="2020-09" db="EMBL/GenBank/DDBJ databases">
        <title>Characterization of Treponema spp. from bovine digital dermatitis in Korea.</title>
        <authorList>
            <person name="Espiritu H.M."/>
            <person name="Cho Y.I."/>
            <person name="Mamuad L."/>
        </authorList>
    </citation>
    <scope>NUCLEOTIDE SEQUENCE [LARGE SCALE GENOMIC DNA]</scope>
    <source>
        <strain evidence="10 11">KS1</strain>
    </source>
</reference>
<dbReference type="InterPro" id="IPR029043">
    <property type="entry name" value="GcvT/YgfZ_C"/>
</dbReference>
<evidence type="ECO:0000256" key="6">
    <source>
        <dbReference type="ARBA" id="ARBA00047665"/>
    </source>
</evidence>
<dbReference type="Pfam" id="PF08669">
    <property type="entry name" value="GCV_T_C"/>
    <property type="match status" value="1"/>
</dbReference>
<gene>
    <name evidence="10" type="primary">gcvT</name>
    <name evidence="10" type="ORF">IFE08_07015</name>
</gene>
<dbReference type="GO" id="GO:0008483">
    <property type="term" value="F:transaminase activity"/>
    <property type="evidence" value="ECO:0007669"/>
    <property type="project" value="UniProtKB-KW"/>
</dbReference>
<dbReference type="EC" id="2.1.2.10" evidence="2"/>
<dbReference type="EMBL" id="CP061839">
    <property type="protein sequence ID" value="QOW62072.1"/>
    <property type="molecule type" value="Genomic_DNA"/>
</dbReference>
<evidence type="ECO:0000259" key="9">
    <source>
        <dbReference type="Pfam" id="PF08669"/>
    </source>
</evidence>
<accession>A0A7S6WSN6</accession>
<dbReference type="NCBIfam" id="TIGR00528">
    <property type="entry name" value="gcvT"/>
    <property type="match status" value="1"/>
</dbReference>
<sequence length="358" mass="40346">MKRTPYYETLLAKGGKFVEFGGYEMPIQFAGIIKEHLAVRNNVGLFDVSHMGEFYIEGDNAEAAINHLIANDIRGMADGDVRYTLMCNEKGGIVDDLLVYRYNQKKFLLVVNAGNHDKDYDWVKNHLDKSVKFTDRSPEIAQLAIQGPNAEKVVKKFIDAKNIPEKYYTFKTFECPKGEVIVSQTGYTGEAGYEIYCPKDWAVELFNQVMKAGEEFDIELCGLGCRDTLRLEAGMPLYGHEMNEETLATELTLKPFIKLEKEEFIGKAALEANEAKKIRKGFKMIDRGIARDHDKVFLGDKEIGVVTTGTSSPCLKVGIGHIRIDRGIKDEEILIEVRGKKLKAKIVPTSFLKEIRGN</sequence>
<dbReference type="GO" id="GO:0008168">
    <property type="term" value="F:methyltransferase activity"/>
    <property type="evidence" value="ECO:0007669"/>
    <property type="project" value="UniProtKB-KW"/>
</dbReference>
<evidence type="ECO:0000256" key="4">
    <source>
        <dbReference type="ARBA" id="ARBA00022679"/>
    </source>
</evidence>
<comment type="catalytic activity">
    <reaction evidence="6">
        <text>N(6)-[(R)-S(8)-aminomethyldihydrolipoyl]-L-lysyl-[protein] + (6S)-5,6,7,8-tetrahydrofolate = N(6)-[(R)-dihydrolipoyl]-L-lysyl-[protein] + (6R)-5,10-methylene-5,6,7,8-tetrahydrofolate + NH4(+)</text>
        <dbReference type="Rhea" id="RHEA:16945"/>
        <dbReference type="Rhea" id="RHEA-COMP:10475"/>
        <dbReference type="Rhea" id="RHEA-COMP:10492"/>
        <dbReference type="ChEBI" id="CHEBI:15636"/>
        <dbReference type="ChEBI" id="CHEBI:28938"/>
        <dbReference type="ChEBI" id="CHEBI:57453"/>
        <dbReference type="ChEBI" id="CHEBI:83100"/>
        <dbReference type="ChEBI" id="CHEBI:83143"/>
        <dbReference type="EC" id="2.1.2.10"/>
    </reaction>
</comment>
<dbReference type="PANTHER" id="PTHR43757">
    <property type="entry name" value="AMINOMETHYLTRANSFERASE"/>
    <property type="match status" value="1"/>
</dbReference>
<dbReference type="Gene3D" id="4.10.1250.10">
    <property type="entry name" value="Aminomethyltransferase fragment"/>
    <property type="match status" value="1"/>
</dbReference>
<evidence type="ECO:0000256" key="2">
    <source>
        <dbReference type="ARBA" id="ARBA00012616"/>
    </source>
</evidence>
<dbReference type="Pfam" id="PF01571">
    <property type="entry name" value="GCV_T"/>
    <property type="match status" value="1"/>
</dbReference>
<evidence type="ECO:0000256" key="1">
    <source>
        <dbReference type="ARBA" id="ARBA00008609"/>
    </source>
</evidence>
<name>A0A7S6WSN6_9SPIR</name>
<dbReference type="GO" id="GO:0005960">
    <property type="term" value="C:glycine cleavage complex"/>
    <property type="evidence" value="ECO:0007669"/>
    <property type="project" value="InterPro"/>
</dbReference>
<dbReference type="GO" id="GO:0006546">
    <property type="term" value="P:glycine catabolic process"/>
    <property type="evidence" value="ECO:0007669"/>
    <property type="project" value="InterPro"/>
</dbReference>
<dbReference type="GO" id="GO:0005829">
    <property type="term" value="C:cytosol"/>
    <property type="evidence" value="ECO:0007669"/>
    <property type="project" value="TreeGrafter"/>
</dbReference>
<comment type="similarity">
    <text evidence="1">Belongs to the GcvT family.</text>
</comment>
<evidence type="ECO:0000259" key="8">
    <source>
        <dbReference type="Pfam" id="PF01571"/>
    </source>
</evidence>
<feature type="domain" description="Aminomethyltransferase C-terminal" evidence="9">
    <location>
        <begin position="281"/>
        <end position="353"/>
    </location>
</feature>
<dbReference type="InterPro" id="IPR013977">
    <property type="entry name" value="GcvT_C"/>
</dbReference>
<protein>
    <recommendedName>
        <fullName evidence="2">aminomethyltransferase</fullName>
        <ecNumber evidence="2">2.1.2.10</ecNumber>
    </recommendedName>
    <alternativeName>
        <fullName evidence="5">Glycine cleavage system T protein</fullName>
    </alternativeName>
</protein>
<dbReference type="InterPro" id="IPR027266">
    <property type="entry name" value="TrmE/GcvT-like"/>
</dbReference>
<dbReference type="AlphaFoldDB" id="A0A7S6WSN6"/>
<feature type="binding site" evidence="7">
    <location>
        <position position="194"/>
    </location>
    <ligand>
        <name>substrate</name>
    </ligand>
</feature>
<dbReference type="InterPro" id="IPR006223">
    <property type="entry name" value="GcvT"/>
</dbReference>
<evidence type="ECO:0000256" key="7">
    <source>
        <dbReference type="PIRSR" id="PIRSR006487-1"/>
    </source>
</evidence>
<dbReference type="Proteomes" id="UP000593915">
    <property type="component" value="Chromosome"/>
</dbReference>
<dbReference type="InterPro" id="IPR006222">
    <property type="entry name" value="GCVT_N"/>
</dbReference>
<dbReference type="InterPro" id="IPR028896">
    <property type="entry name" value="GcvT/YgfZ/DmdA"/>
</dbReference>
<dbReference type="SUPFAM" id="SSF103025">
    <property type="entry name" value="Folate-binding domain"/>
    <property type="match status" value="1"/>
</dbReference>
<feature type="domain" description="GCVT N-terminal" evidence="8">
    <location>
        <begin position="7"/>
        <end position="261"/>
    </location>
</feature>
<organism evidence="10 11">
    <name type="scientific">Treponema pedis</name>
    <dbReference type="NCBI Taxonomy" id="409322"/>
    <lineage>
        <taxon>Bacteria</taxon>
        <taxon>Pseudomonadati</taxon>
        <taxon>Spirochaetota</taxon>
        <taxon>Spirochaetia</taxon>
        <taxon>Spirochaetales</taxon>
        <taxon>Treponemataceae</taxon>
        <taxon>Treponema</taxon>
    </lineage>
</organism>
<dbReference type="NCBIfam" id="NF001567">
    <property type="entry name" value="PRK00389.1"/>
    <property type="match status" value="1"/>
</dbReference>
<dbReference type="SUPFAM" id="SSF101790">
    <property type="entry name" value="Aminomethyltransferase beta-barrel domain"/>
    <property type="match status" value="1"/>
</dbReference>
<keyword evidence="10" id="KW-0489">Methyltransferase</keyword>
<dbReference type="Gene3D" id="3.30.70.1400">
    <property type="entry name" value="Aminomethyltransferase beta-barrel domains"/>
    <property type="match status" value="1"/>
</dbReference>
<dbReference type="RefSeq" id="WP_024468611.1">
    <property type="nucleotide sequence ID" value="NZ_CP061839.1"/>
</dbReference>